<feature type="compositionally biased region" description="Basic and acidic residues" evidence="1">
    <location>
        <begin position="56"/>
        <end position="105"/>
    </location>
</feature>
<feature type="compositionally biased region" description="Basic residues" evidence="1">
    <location>
        <begin position="33"/>
        <end position="46"/>
    </location>
</feature>
<evidence type="ECO:0000313" key="2">
    <source>
        <dbReference type="EMBL" id="KAF2753808.1"/>
    </source>
</evidence>
<dbReference type="RefSeq" id="XP_033596259.1">
    <property type="nucleotide sequence ID" value="XM_033739524.1"/>
</dbReference>
<organism evidence="2 3">
    <name type="scientific">Pseudovirgaria hyperparasitica</name>
    <dbReference type="NCBI Taxonomy" id="470096"/>
    <lineage>
        <taxon>Eukaryota</taxon>
        <taxon>Fungi</taxon>
        <taxon>Dikarya</taxon>
        <taxon>Ascomycota</taxon>
        <taxon>Pezizomycotina</taxon>
        <taxon>Dothideomycetes</taxon>
        <taxon>Dothideomycetes incertae sedis</taxon>
        <taxon>Acrospermales</taxon>
        <taxon>Acrospermaceae</taxon>
        <taxon>Pseudovirgaria</taxon>
    </lineage>
</organism>
<name>A0A6A6VT04_9PEZI</name>
<keyword evidence="3" id="KW-1185">Reference proteome</keyword>
<evidence type="ECO:0000313" key="3">
    <source>
        <dbReference type="Proteomes" id="UP000799437"/>
    </source>
</evidence>
<dbReference type="Proteomes" id="UP000799437">
    <property type="component" value="Unassembled WGS sequence"/>
</dbReference>
<feature type="region of interest" description="Disordered" evidence="1">
    <location>
        <begin position="24"/>
        <end position="105"/>
    </location>
</feature>
<reference evidence="2" key="1">
    <citation type="journal article" date="2020" name="Stud. Mycol.">
        <title>101 Dothideomycetes genomes: a test case for predicting lifestyles and emergence of pathogens.</title>
        <authorList>
            <person name="Haridas S."/>
            <person name="Albert R."/>
            <person name="Binder M."/>
            <person name="Bloem J."/>
            <person name="Labutti K."/>
            <person name="Salamov A."/>
            <person name="Andreopoulos B."/>
            <person name="Baker S."/>
            <person name="Barry K."/>
            <person name="Bills G."/>
            <person name="Bluhm B."/>
            <person name="Cannon C."/>
            <person name="Castanera R."/>
            <person name="Culley D."/>
            <person name="Daum C."/>
            <person name="Ezra D."/>
            <person name="Gonzalez J."/>
            <person name="Henrissat B."/>
            <person name="Kuo A."/>
            <person name="Liang C."/>
            <person name="Lipzen A."/>
            <person name="Lutzoni F."/>
            <person name="Magnuson J."/>
            <person name="Mondo S."/>
            <person name="Nolan M."/>
            <person name="Ohm R."/>
            <person name="Pangilinan J."/>
            <person name="Park H.-J."/>
            <person name="Ramirez L."/>
            <person name="Alfaro M."/>
            <person name="Sun H."/>
            <person name="Tritt A."/>
            <person name="Yoshinaga Y."/>
            <person name="Zwiers L.-H."/>
            <person name="Turgeon B."/>
            <person name="Goodwin S."/>
            <person name="Spatafora J."/>
            <person name="Crous P."/>
            <person name="Grigoriev I."/>
        </authorList>
    </citation>
    <scope>NUCLEOTIDE SEQUENCE</scope>
    <source>
        <strain evidence="2">CBS 121739</strain>
    </source>
</reference>
<proteinExistence type="predicted"/>
<gene>
    <name evidence="2" type="ORF">EJ05DRAFT_172283</name>
</gene>
<dbReference type="AlphaFoldDB" id="A0A6A6VT04"/>
<evidence type="ECO:0000256" key="1">
    <source>
        <dbReference type="SAM" id="MobiDB-lite"/>
    </source>
</evidence>
<dbReference type="GeneID" id="54480578"/>
<protein>
    <submittedName>
        <fullName evidence="2">Uncharacterized protein</fullName>
    </submittedName>
</protein>
<dbReference type="EMBL" id="ML996583">
    <property type="protein sequence ID" value="KAF2753808.1"/>
    <property type="molecule type" value="Genomic_DNA"/>
</dbReference>
<sequence>MGIVLEYPHTARYKRLNTYTQCSAHATKVQSALRRRRRRTRKKKKCICMSPMSRTHILDIKTQRKQKNERTQERKNERTKERKNERTKERKNARTKERKNARTKK</sequence>
<accession>A0A6A6VT04</accession>